<protein>
    <submittedName>
        <fullName evidence="9">Sodium--dicarboxylate symporter</fullName>
    </submittedName>
</protein>
<evidence type="ECO:0000256" key="1">
    <source>
        <dbReference type="ARBA" id="ARBA00004651"/>
    </source>
</evidence>
<feature type="transmembrane region" description="Helical" evidence="8">
    <location>
        <begin position="365"/>
        <end position="391"/>
    </location>
</feature>
<dbReference type="PRINTS" id="PR00173">
    <property type="entry name" value="EDTRNSPORT"/>
</dbReference>
<dbReference type="Proteomes" id="UP000002432">
    <property type="component" value="Chromosome"/>
</dbReference>
<keyword evidence="2" id="KW-0813">Transport</keyword>
<dbReference type="STRING" id="204669.Acid345_2088"/>
<evidence type="ECO:0000256" key="4">
    <source>
        <dbReference type="ARBA" id="ARBA00022692"/>
    </source>
</evidence>
<dbReference type="InterPro" id="IPR001991">
    <property type="entry name" value="Na-dicarboxylate_symporter"/>
</dbReference>
<dbReference type="Pfam" id="PF00375">
    <property type="entry name" value="SDF"/>
    <property type="match status" value="1"/>
</dbReference>
<dbReference type="PANTHER" id="PTHR42865:SF7">
    <property type="entry name" value="PROTON_GLUTAMATE-ASPARTATE SYMPORTER"/>
    <property type="match status" value="1"/>
</dbReference>
<organism evidence="9 10">
    <name type="scientific">Koribacter versatilis (strain Ellin345)</name>
    <dbReference type="NCBI Taxonomy" id="204669"/>
    <lineage>
        <taxon>Bacteria</taxon>
        <taxon>Pseudomonadati</taxon>
        <taxon>Acidobacteriota</taxon>
        <taxon>Terriglobia</taxon>
        <taxon>Terriglobales</taxon>
        <taxon>Candidatus Korobacteraceae</taxon>
        <taxon>Candidatus Korobacter</taxon>
    </lineage>
</organism>
<accession>Q1IPW1</accession>
<dbReference type="GO" id="GO:0015293">
    <property type="term" value="F:symporter activity"/>
    <property type="evidence" value="ECO:0007669"/>
    <property type="project" value="UniProtKB-KW"/>
</dbReference>
<evidence type="ECO:0000256" key="6">
    <source>
        <dbReference type="ARBA" id="ARBA00022989"/>
    </source>
</evidence>
<feature type="transmembrane region" description="Helical" evidence="8">
    <location>
        <begin position="326"/>
        <end position="345"/>
    </location>
</feature>
<dbReference type="SUPFAM" id="SSF118215">
    <property type="entry name" value="Proton glutamate symport protein"/>
    <property type="match status" value="1"/>
</dbReference>
<gene>
    <name evidence="9" type="ordered locus">Acid345_2088</name>
</gene>
<feature type="transmembrane region" description="Helical" evidence="8">
    <location>
        <begin position="239"/>
        <end position="263"/>
    </location>
</feature>
<evidence type="ECO:0000256" key="8">
    <source>
        <dbReference type="SAM" id="Phobius"/>
    </source>
</evidence>
<name>Q1IPW1_KORVE</name>
<dbReference type="KEGG" id="aba:Acid345_2088"/>
<keyword evidence="3" id="KW-1003">Cell membrane</keyword>
<dbReference type="GO" id="GO:0005886">
    <property type="term" value="C:plasma membrane"/>
    <property type="evidence" value="ECO:0007669"/>
    <property type="project" value="UniProtKB-SubCell"/>
</dbReference>
<feature type="transmembrane region" description="Helical" evidence="8">
    <location>
        <begin position="6"/>
        <end position="25"/>
    </location>
</feature>
<dbReference type="GO" id="GO:0006835">
    <property type="term" value="P:dicarboxylic acid transport"/>
    <property type="evidence" value="ECO:0007669"/>
    <property type="project" value="TreeGrafter"/>
</dbReference>
<dbReference type="PANTHER" id="PTHR42865">
    <property type="entry name" value="PROTON/GLUTAMATE-ASPARTATE SYMPORTER"/>
    <property type="match status" value="1"/>
</dbReference>
<dbReference type="InterPro" id="IPR036458">
    <property type="entry name" value="Na:dicarbo_symporter_sf"/>
</dbReference>
<feature type="transmembrane region" description="Helical" evidence="8">
    <location>
        <begin position="32"/>
        <end position="51"/>
    </location>
</feature>
<dbReference type="HOGENOM" id="CLU_019375_7_0_0"/>
<keyword evidence="6 8" id="KW-1133">Transmembrane helix</keyword>
<sequence length="438" mass="46506">MHFPAAVLMTARWLLVAALLVHGWFKRSLTTWIFVAMIVGAVAGHDFPQIADDRHVNVRVLALIFLRLIKTVIAPLIFATLVVGIAGHSDMKAVGRMGIKAIVFFEVVTTLALVIGLFAINVSKAGVGAQIPVTTSASDLAAQKLTATDTILHVFPENIAKSIAEGQVLQVVVFSVLFGIGLAGVREERRKTMLTFCESLAEVMFKFTNIVMLFAPIGVGAAIAYTVGHTGLGVLVNLAKLIAALYVALIVFLVGVMLPVLWWMKVPIRAFLKAIAEPATIAFGTASSEAALPSAMECMEAFGVPRKVVAFVMPTGYSFNLTGSTLYLSLAAIFVAQASGIHMSIGQQLLLMLTLMLTSKGVAGVSRAAMVILLATVGTFGLPIEPVFVLLGIDQLMDMGRTAVNVIGNCVATVVVAKWEGEMPVAIQASGMRDAVRD</sequence>
<keyword evidence="7 8" id="KW-0472">Membrane</keyword>
<dbReference type="FunFam" id="1.10.3860.10:FF:000001">
    <property type="entry name" value="C4-dicarboxylate transport protein"/>
    <property type="match status" value="1"/>
</dbReference>
<dbReference type="AlphaFoldDB" id="Q1IPW1"/>
<evidence type="ECO:0000256" key="5">
    <source>
        <dbReference type="ARBA" id="ARBA00022847"/>
    </source>
</evidence>
<dbReference type="Gene3D" id="1.10.3860.10">
    <property type="entry name" value="Sodium:dicarboxylate symporter"/>
    <property type="match status" value="1"/>
</dbReference>
<dbReference type="eggNOG" id="COG1301">
    <property type="taxonomic scope" value="Bacteria"/>
</dbReference>
<evidence type="ECO:0000256" key="2">
    <source>
        <dbReference type="ARBA" id="ARBA00022448"/>
    </source>
</evidence>
<reference evidence="9 10" key="1">
    <citation type="journal article" date="2009" name="Appl. Environ. Microbiol.">
        <title>Three genomes from the phylum Acidobacteria provide insight into the lifestyles of these microorganisms in soils.</title>
        <authorList>
            <person name="Ward N.L."/>
            <person name="Challacombe J.F."/>
            <person name="Janssen P.H."/>
            <person name="Henrissat B."/>
            <person name="Coutinho P.M."/>
            <person name="Wu M."/>
            <person name="Xie G."/>
            <person name="Haft D.H."/>
            <person name="Sait M."/>
            <person name="Badger J."/>
            <person name="Barabote R.D."/>
            <person name="Bradley B."/>
            <person name="Brettin T.S."/>
            <person name="Brinkac L.M."/>
            <person name="Bruce D."/>
            <person name="Creasy T."/>
            <person name="Daugherty S.C."/>
            <person name="Davidsen T.M."/>
            <person name="DeBoy R.T."/>
            <person name="Detter J.C."/>
            <person name="Dodson R.J."/>
            <person name="Durkin A.S."/>
            <person name="Ganapathy A."/>
            <person name="Gwinn-Giglio M."/>
            <person name="Han C.S."/>
            <person name="Khouri H."/>
            <person name="Kiss H."/>
            <person name="Kothari S.P."/>
            <person name="Madupu R."/>
            <person name="Nelson K.E."/>
            <person name="Nelson W.C."/>
            <person name="Paulsen I."/>
            <person name="Penn K."/>
            <person name="Ren Q."/>
            <person name="Rosovitz M.J."/>
            <person name="Selengut J.D."/>
            <person name="Shrivastava S."/>
            <person name="Sullivan S.A."/>
            <person name="Tapia R."/>
            <person name="Thompson L.S."/>
            <person name="Watkins K.L."/>
            <person name="Yang Q."/>
            <person name="Yu C."/>
            <person name="Zafar N."/>
            <person name="Zhou L."/>
            <person name="Kuske C.R."/>
        </authorList>
    </citation>
    <scope>NUCLEOTIDE SEQUENCE [LARGE SCALE GENOMIC DNA]</scope>
    <source>
        <strain evidence="9 10">Ellin345</strain>
    </source>
</reference>
<dbReference type="EnsemblBacteria" id="ABF41089">
    <property type="protein sequence ID" value="ABF41089"/>
    <property type="gene ID" value="Acid345_2088"/>
</dbReference>
<comment type="subcellular location">
    <subcellularLocation>
        <location evidence="1">Cell membrane</location>
        <topology evidence="1">Multi-pass membrane protein</topology>
    </subcellularLocation>
</comment>
<keyword evidence="5" id="KW-0769">Symport</keyword>
<feature type="transmembrane region" description="Helical" evidence="8">
    <location>
        <begin position="63"/>
        <end position="86"/>
    </location>
</feature>
<keyword evidence="4 8" id="KW-0812">Transmembrane</keyword>
<feature type="transmembrane region" description="Helical" evidence="8">
    <location>
        <begin position="207"/>
        <end position="227"/>
    </location>
</feature>
<dbReference type="EMBL" id="CP000360">
    <property type="protein sequence ID" value="ABF41089.1"/>
    <property type="molecule type" value="Genomic_DNA"/>
</dbReference>
<feature type="transmembrane region" description="Helical" evidence="8">
    <location>
        <begin position="98"/>
        <end position="120"/>
    </location>
</feature>
<evidence type="ECO:0000256" key="3">
    <source>
        <dbReference type="ARBA" id="ARBA00022475"/>
    </source>
</evidence>
<evidence type="ECO:0000313" key="9">
    <source>
        <dbReference type="EMBL" id="ABF41089.1"/>
    </source>
</evidence>
<feature type="transmembrane region" description="Helical" evidence="8">
    <location>
        <begin position="168"/>
        <end position="186"/>
    </location>
</feature>
<proteinExistence type="predicted"/>
<evidence type="ECO:0000313" key="10">
    <source>
        <dbReference type="Proteomes" id="UP000002432"/>
    </source>
</evidence>
<keyword evidence="10" id="KW-1185">Reference proteome</keyword>
<evidence type="ECO:0000256" key="7">
    <source>
        <dbReference type="ARBA" id="ARBA00023136"/>
    </source>
</evidence>